<organism evidence="3">
    <name type="scientific">uncultured Gemmatimonadaceae bacterium</name>
    <dbReference type="NCBI Taxonomy" id="246130"/>
    <lineage>
        <taxon>Bacteria</taxon>
        <taxon>Pseudomonadati</taxon>
        <taxon>Gemmatimonadota</taxon>
        <taxon>Gemmatimonadia</taxon>
        <taxon>Gemmatimonadales</taxon>
        <taxon>Gemmatimonadaceae</taxon>
        <taxon>environmental samples</taxon>
    </lineage>
</organism>
<gene>
    <name evidence="3" type="ORF">AVDCRST_MAG11-1680</name>
</gene>
<feature type="domain" description="YCII-related" evidence="2">
    <location>
        <begin position="13"/>
        <end position="124"/>
    </location>
</feature>
<dbReference type="AlphaFoldDB" id="A0A6J4KSJ7"/>
<dbReference type="EMBL" id="CADCTU010000381">
    <property type="protein sequence ID" value="CAA9313984.1"/>
    <property type="molecule type" value="Genomic_DNA"/>
</dbReference>
<evidence type="ECO:0000313" key="3">
    <source>
        <dbReference type="EMBL" id="CAA9313984.1"/>
    </source>
</evidence>
<sequence length="130" mass="13789">MSTGAQPTSSGTQYMILIYESEQHWAAMSEEESRRAFGEYIAYSEAMAAAGVARAGAPLHPTATATTVRLRDGKVTTTDGPFAETKEQLGGYYIIEVDGLDTALEWAARCPGARGGSVEVRPVMAVPAMA</sequence>
<reference evidence="3" key="1">
    <citation type="submission" date="2020-02" db="EMBL/GenBank/DDBJ databases">
        <authorList>
            <person name="Meier V. D."/>
        </authorList>
    </citation>
    <scope>NUCLEOTIDE SEQUENCE</scope>
    <source>
        <strain evidence="3">AVDCRST_MAG11</strain>
    </source>
</reference>
<evidence type="ECO:0000256" key="1">
    <source>
        <dbReference type="ARBA" id="ARBA00007689"/>
    </source>
</evidence>
<dbReference type="SUPFAM" id="SSF54909">
    <property type="entry name" value="Dimeric alpha+beta barrel"/>
    <property type="match status" value="1"/>
</dbReference>
<dbReference type="InterPro" id="IPR005545">
    <property type="entry name" value="YCII"/>
</dbReference>
<accession>A0A6J4KSJ7</accession>
<protein>
    <submittedName>
        <fullName evidence="3">PhnB protein</fullName>
    </submittedName>
</protein>
<dbReference type="PANTHER" id="PTHR35174:SF3">
    <property type="entry name" value="BLL7171 PROTEIN"/>
    <property type="match status" value="1"/>
</dbReference>
<evidence type="ECO:0000259" key="2">
    <source>
        <dbReference type="Pfam" id="PF03795"/>
    </source>
</evidence>
<comment type="similarity">
    <text evidence="1">Belongs to the YciI family.</text>
</comment>
<dbReference type="InterPro" id="IPR011008">
    <property type="entry name" value="Dimeric_a/b-barrel"/>
</dbReference>
<dbReference type="Pfam" id="PF03795">
    <property type="entry name" value="YCII"/>
    <property type="match status" value="1"/>
</dbReference>
<dbReference type="PANTHER" id="PTHR35174">
    <property type="entry name" value="BLL7171 PROTEIN-RELATED"/>
    <property type="match status" value="1"/>
</dbReference>
<dbReference type="Gene3D" id="3.30.70.1060">
    <property type="entry name" value="Dimeric alpha+beta barrel"/>
    <property type="match status" value="1"/>
</dbReference>
<proteinExistence type="inferred from homology"/>
<name>A0A6J4KSJ7_9BACT</name>